<evidence type="ECO:0000256" key="4">
    <source>
        <dbReference type="ARBA" id="ARBA00022741"/>
    </source>
</evidence>
<dbReference type="PANTHER" id="PTHR23117">
    <property type="entry name" value="GUANYLATE KINASE-RELATED"/>
    <property type="match status" value="1"/>
</dbReference>
<dbReference type="PANTHER" id="PTHR23117:SF13">
    <property type="entry name" value="GUANYLATE KINASE"/>
    <property type="match status" value="1"/>
</dbReference>
<dbReference type="PROSITE" id="PS00856">
    <property type="entry name" value="GUANYLATE_KINASE_1"/>
    <property type="match status" value="1"/>
</dbReference>
<evidence type="ECO:0000259" key="7">
    <source>
        <dbReference type="PROSITE" id="PS50052"/>
    </source>
</evidence>
<dbReference type="NCBIfam" id="TIGR03263">
    <property type="entry name" value="guanyl_kin"/>
    <property type="match status" value="1"/>
</dbReference>
<organism evidence="8">
    <name type="scientific">hydrothermal vent metagenome</name>
    <dbReference type="NCBI Taxonomy" id="652676"/>
    <lineage>
        <taxon>unclassified sequences</taxon>
        <taxon>metagenomes</taxon>
        <taxon>ecological metagenomes</taxon>
    </lineage>
</organism>
<evidence type="ECO:0000313" key="8">
    <source>
        <dbReference type="EMBL" id="VAV86511.1"/>
    </source>
</evidence>
<evidence type="ECO:0000256" key="5">
    <source>
        <dbReference type="ARBA" id="ARBA00022777"/>
    </source>
</evidence>
<dbReference type="Gene3D" id="3.40.50.300">
    <property type="entry name" value="P-loop containing nucleotide triphosphate hydrolases"/>
    <property type="match status" value="1"/>
</dbReference>
<dbReference type="InterPro" id="IPR017665">
    <property type="entry name" value="Guanylate_kinase"/>
</dbReference>
<evidence type="ECO:0000256" key="1">
    <source>
        <dbReference type="ARBA" id="ARBA00005790"/>
    </source>
</evidence>
<dbReference type="SUPFAM" id="SSF52540">
    <property type="entry name" value="P-loop containing nucleoside triphosphate hydrolases"/>
    <property type="match status" value="1"/>
</dbReference>
<sequence>TLSRLLLDKDADISLSISMTTRKPRPGEVDGVDYNFVSIDEFEKLVEQDGFLEHARVFDNYYGTPAAPVERAMDAGRDVLFDIDWQGTQQLSQKVAKDLVRVFILPPSKPELERRLKQRAQDSAEVVAKRMSKASEEISHWDGYDYIIVNDDLGKAEQQLFAILQAERLNRERQTGLVSFVQEIIGVE</sequence>
<dbReference type="PROSITE" id="PS50052">
    <property type="entry name" value="GUANYLATE_KINASE_2"/>
    <property type="match status" value="1"/>
</dbReference>
<feature type="domain" description="Guanylate kinase-like" evidence="7">
    <location>
        <begin position="1"/>
        <end position="165"/>
    </location>
</feature>
<accession>A0A3B0R2Q0</accession>
<proteinExistence type="inferred from homology"/>
<keyword evidence="5 8" id="KW-0418">Kinase</keyword>
<protein>
    <recommendedName>
        <fullName evidence="2">guanylate kinase</fullName>
        <ecNumber evidence="2">2.7.4.8</ecNumber>
    </recommendedName>
</protein>
<dbReference type="EMBL" id="UOED01000006">
    <property type="protein sequence ID" value="VAV86511.1"/>
    <property type="molecule type" value="Genomic_DNA"/>
</dbReference>
<dbReference type="InterPro" id="IPR020590">
    <property type="entry name" value="Guanylate_kinase_CS"/>
</dbReference>
<feature type="non-terminal residue" evidence="8">
    <location>
        <position position="1"/>
    </location>
</feature>
<evidence type="ECO:0000256" key="6">
    <source>
        <dbReference type="ARBA" id="ARBA00022840"/>
    </source>
</evidence>
<dbReference type="FunFam" id="3.30.63.10:FF:000002">
    <property type="entry name" value="Guanylate kinase 1"/>
    <property type="match status" value="1"/>
</dbReference>
<dbReference type="Pfam" id="PF00625">
    <property type="entry name" value="Guanylate_kin"/>
    <property type="match status" value="1"/>
</dbReference>
<dbReference type="SMART" id="SM00072">
    <property type="entry name" value="GuKc"/>
    <property type="match status" value="1"/>
</dbReference>
<dbReference type="InterPro" id="IPR008145">
    <property type="entry name" value="GK/Ca_channel_bsu"/>
</dbReference>
<dbReference type="Gene3D" id="3.30.63.10">
    <property type="entry name" value="Guanylate Kinase phosphate binding domain"/>
    <property type="match status" value="1"/>
</dbReference>
<evidence type="ECO:0000256" key="3">
    <source>
        <dbReference type="ARBA" id="ARBA00022679"/>
    </source>
</evidence>
<dbReference type="CDD" id="cd00071">
    <property type="entry name" value="GMPK"/>
    <property type="match status" value="1"/>
</dbReference>
<dbReference type="AlphaFoldDB" id="A0A3B0R2Q0"/>
<dbReference type="GO" id="GO:0005829">
    <property type="term" value="C:cytosol"/>
    <property type="evidence" value="ECO:0007669"/>
    <property type="project" value="TreeGrafter"/>
</dbReference>
<name>A0A3B0R2Q0_9ZZZZ</name>
<gene>
    <name evidence="8" type="ORF">MNBD_ALPHA02-1631</name>
</gene>
<dbReference type="GO" id="GO:0005524">
    <property type="term" value="F:ATP binding"/>
    <property type="evidence" value="ECO:0007669"/>
    <property type="project" value="UniProtKB-KW"/>
</dbReference>
<evidence type="ECO:0000256" key="2">
    <source>
        <dbReference type="ARBA" id="ARBA00012961"/>
    </source>
</evidence>
<keyword evidence="6" id="KW-0067">ATP-binding</keyword>
<keyword evidence="3 8" id="KW-0808">Transferase</keyword>
<comment type="similarity">
    <text evidence="1">Belongs to the guanylate kinase family.</text>
</comment>
<keyword evidence="4" id="KW-0547">Nucleotide-binding</keyword>
<reference evidence="8" key="1">
    <citation type="submission" date="2018-06" db="EMBL/GenBank/DDBJ databases">
        <authorList>
            <person name="Zhirakovskaya E."/>
        </authorList>
    </citation>
    <scope>NUCLEOTIDE SEQUENCE</scope>
</reference>
<dbReference type="GO" id="GO:0004385">
    <property type="term" value="F:GMP kinase activity"/>
    <property type="evidence" value="ECO:0007669"/>
    <property type="project" value="UniProtKB-EC"/>
</dbReference>
<dbReference type="InterPro" id="IPR008144">
    <property type="entry name" value="Guanylate_kin-like_dom"/>
</dbReference>
<dbReference type="EC" id="2.7.4.8" evidence="2"/>
<dbReference type="InterPro" id="IPR027417">
    <property type="entry name" value="P-loop_NTPase"/>
</dbReference>